<sequence length="354" mass="38805">MTALIITIVLALSISALCSTMEAMLYSIPWTTLEKMKDSGSRAGKLLYHMRSNVDQPISAILTLNTIANTAGASLAGALAAGALGAENMPYFAALFTLLVLLFGEIIPKTMGVSYPVPLGRLLAFPLFIMTTVLRPATWLSGQITKLITPKDSGPEATEEDINAMARISRQAGVIQSYEETAIRNILALDQKRVHDVMTPRTVVFSLPEDCTVEQAYAIPSFWHFSRIPVYAEDNEDIVGIVLRRDVVLHRDADDGEMKLGDIMQPVHFVLESLTLDKVLTEFLERHQHLFAVLDEFGGLAGVISLEDVMEELLGREIVDESDVAADLRAVARNRRAKAAASARAENTPEPKQE</sequence>
<comment type="caution">
    <text evidence="12">The sequence shown here is derived from an EMBL/GenBank/DDBJ whole genome shotgun (WGS) entry which is preliminary data.</text>
</comment>
<dbReference type="EMBL" id="DYZA01000094">
    <property type="protein sequence ID" value="HJD97001.1"/>
    <property type="molecule type" value="Genomic_DNA"/>
</dbReference>
<dbReference type="GO" id="GO:0005886">
    <property type="term" value="C:plasma membrane"/>
    <property type="evidence" value="ECO:0007669"/>
    <property type="project" value="TreeGrafter"/>
</dbReference>
<evidence type="ECO:0000256" key="1">
    <source>
        <dbReference type="ARBA" id="ARBA00004141"/>
    </source>
</evidence>
<accession>A0A921AVU4</accession>
<dbReference type="SUPFAM" id="SSF54631">
    <property type="entry name" value="CBS-domain pair"/>
    <property type="match status" value="1"/>
</dbReference>
<dbReference type="InterPro" id="IPR002550">
    <property type="entry name" value="CNNM"/>
</dbReference>
<dbReference type="Pfam" id="PF00571">
    <property type="entry name" value="CBS"/>
    <property type="match status" value="2"/>
</dbReference>
<evidence type="ECO:0000259" key="11">
    <source>
        <dbReference type="PROSITE" id="PS51846"/>
    </source>
</evidence>
<dbReference type="PROSITE" id="PS51846">
    <property type="entry name" value="CNNM"/>
    <property type="match status" value="1"/>
</dbReference>
<feature type="transmembrane region" description="Helical" evidence="9">
    <location>
        <begin position="119"/>
        <end position="140"/>
    </location>
</feature>
<comment type="subcellular location">
    <subcellularLocation>
        <location evidence="1">Membrane</location>
        <topology evidence="1">Multi-pass membrane protein</topology>
    </subcellularLocation>
</comment>
<dbReference type="PANTHER" id="PTHR22777">
    <property type="entry name" value="HEMOLYSIN-RELATED"/>
    <property type="match status" value="1"/>
</dbReference>
<evidence type="ECO:0000256" key="8">
    <source>
        <dbReference type="PROSITE-ProRule" id="PRU01193"/>
    </source>
</evidence>
<protein>
    <submittedName>
        <fullName evidence="12">Hemolysin family protein</fullName>
    </submittedName>
</protein>
<keyword evidence="5 7" id="KW-0129">CBS domain</keyword>
<evidence type="ECO:0000259" key="10">
    <source>
        <dbReference type="PROSITE" id="PS51371"/>
    </source>
</evidence>
<dbReference type="InterPro" id="IPR044751">
    <property type="entry name" value="Ion_transp-like_CBS"/>
</dbReference>
<dbReference type="RefSeq" id="WP_304121729.1">
    <property type="nucleotide sequence ID" value="NZ_DYZA01000094.1"/>
</dbReference>
<dbReference type="InterPro" id="IPR000644">
    <property type="entry name" value="CBS_dom"/>
</dbReference>
<keyword evidence="3" id="KW-0677">Repeat</keyword>
<evidence type="ECO:0000256" key="9">
    <source>
        <dbReference type="SAM" id="Phobius"/>
    </source>
</evidence>
<name>A0A921AVU4_9BACT</name>
<dbReference type="AlphaFoldDB" id="A0A921AVU4"/>
<evidence type="ECO:0000256" key="3">
    <source>
        <dbReference type="ARBA" id="ARBA00022737"/>
    </source>
</evidence>
<evidence type="ECO:0000256" key="5">
    <source>
        <dbReference type="ARBA" id="ARBA00023122"/>
    </source>
</evidence>
<keyword evidence="4 8" id="KW-1133">Transmembrane helix</keyword>
<evidence type="ECO:0000256" key="2">
    <source>
        <dbReference type="ARBA" id="ARBA00022692"/>
    </source>
</evidence>
<dbReference type="PANTHER" id="PTHR22777:SF4">
    <property type="entry name" value="UPF0053 PROTEIN SLL1254"/>
    <property type="match status" value="1"/>
</dbReference>
<dbReference type="PROSITE" id="PS51371">
    <property type="entry name" value="CBS"/>
    <property type="match status" value="2"/>
</dbReference>
<reference evidence="12" key="1">
    <citation type="journal article" date="2021" name="PeerJ">
        <title>Extensive microbial diversity within the chicken gut microbiome revealed by metagenomics and culture.</title>
        <authorList>
            <person name="Gilroy R."/>
            <person name="Ravi A."/>
            <person name="Getino M."/>
            <person name="Pursley I."/>
            <person name="Horton D.L."/>
            <person name="Alikhan N.F."/>
            <person name="Baker D."/>
            <person name="Gharbi K."/>
            <person name="Hall N."/>
            <person name="Watson M."/>
            <person name="Adriaenssens E.M."/>
            <person name="Foster-Nyarko E."/>
            <person name="Jarju S."/>
            <person name="Secka A."/>
            <person name="Antonio M."/>
            <person name="Oren A."/>
            <person name="Chaudhuri R.R."/>
            <person name="La Ragione R."/>
            <person name="Hildebrand F."/>
            <person name="Pallen M.J."/>
        </authorList>
    </citation>
    <scope>NUCLEOTIDE SEQUENCE</scope>
    <source>
        <strain evidence="12">ChiGjej2B2-19336</strain>
    </source>
</reference>
<feature type="domain" description="CBS" evidence="10">
    <location>
        <begin position="263"/>
        <end position="321"/>
    </location>
</feature>
<feature type="domain" description="CBS" evidence="10">
    <location>
        <begin position="198"/>
        <end position="260"/>
    </location>
</feature>
<evidence type="ECO:0000256" key="6">
    <source>
        <dbReference type="ARBA" id="ARBA00023136"/>
    </source>
</evidence>
<keyword evidence="2 8" id="KW-0812">Transmembrane</keyword>
<dbReference type="CDD" id="cd04590">
    <property type="entry name" value="CBS_pair_CorC_HlyC_assoc"/>
    <property type="match status" value="1"/>
</dbReference>
<feature type="transmembrane region" description="Helical" evidence="9">
    <location>
        <begin position="89"/>
        <end position="107"/>
    </location>
</feature>
<dbReference type="InterPro" id="IPR046342">
    <property type="entry name" value="CBS_dom_sf"/>
</dbReference>
<organism evidence="12 13">
    <name type="scientific">Mailhella massiliensis</name>
    <dbReference type="NCBI Taxonomy" id="1903261"/>
    <lineage>
        <taxon>Bacteria</taxon>
        <taxon>Pseudomonadati</taxon>
        <taxon>Thermodesulfobacteriota</taxon>
        <taxon>Desulfovibrionia</taxon>
        <taxon>Desulfovibrionales</taxon>
        <taxon>Desulfovibrionaceae</taxon>
        <taxon>Mailhella</taxon>
    </lineage>
</organism>
<dbReference type="Gene3D" id="3.10.580.10">
    <property type="entry name" value="CBS-domain"/>
    <property type="match status" value="1"/>
</dbReference>
<keyword evidence="6 8" id="KW-0472">Membrane</keyword>
<gene>
    <name evidence="12" type="ORF">K8W16_05085</name>
</gene>
<reference evidence="12" key="2">
    <citation type="submission" date="2021-09" db="EMBL/GenBank/DDBJ databases">
        <authorList>
            <person name="Gilroy R."/>
        </authorList>
    </citation>
    <scope>NUCLEOTIDE SEQUENCE</scope>
    <source>
        <strain evidence="12">ChiGjej2B2-19336</strain>
    </source>
</reference>
<evidence type="ECO:0000256" key="7">
    <source>
        <dbReference type="PROSITE-ProRule" id="PRU00703"/>
    </source>
</evidence>
<evidence type="ECO:0000256" key="4">
    <source>
        <dbReference type="ARBA" id="ARBA00022989"/>
    </source>
</evidence>
<feature type="domain" description="CNNM transmembrane" evidence="11">
    <location>
        <begin position="1"/>
        <end position="187"/>
    </location>
</feature>
<dbReference type="Proteomes" id="UP000698963">
    <property type="component" value="Unassembled WGS sequence"/>
</dbReference>
<evidence type="ECO:0000313" key="12">
    <source>
        <dbReference type="EMBL" id="HJD97001.1"/>
    </source>
</evidence>
<proteinExistence type="predicted"/>
<evidence type="ECO:0000313" key="13">
    <source>
        <dbReference type="Proteomes" id="UP000698963"/>
    </source>
</evidence>
<dbReference type="Pfam" id="PF01595">
    <property type="entry name" value="CNNM"/>
    <property type="match status" value="1"/>
</dbReference>